<evidence type="ECO:0000313" key="2">
    <source>
        <dbReference type="EMBL" id="KAB2598844.1"/>
    </source>
</evidence>
<protein>
    <submittedName>
        <fullName evidence="2">Uncharacterized protein</fullName>
    </submittedName>
</protein>
<name>A0A5N5FKH7_9ROSA</name>
<accession>A0A5N5FKH7</accession>
<feature type="region of interest" description="Disordered" evidence="1">
    <location>
        <begin position="920"/>
        <end position="942"/>
    </location>
</feature>
<evidence type="ECO:0000256" key="1">
    <source>
        <dbReference type="SAM" id="MobiDB-lite"/>
    </source>
</evidence>
<reference evidence="2 3" key="3">
    <citation type="submission" date="2019-11" db="EMBL/GenBank/DDBJ databases">
        <title>A de novo genome assembly of a pear dwarfing rootstock.</title>
        <authorList>
            <person name="Wang F."/>
            <person name="Wang J."/>
            <person name="Li S."/>
            <person name="Zhang Y."/>
            <person name="Fang M."/>
            <person name="Ma L."/>
            <person name="Zhao Y."/>
            <person name="Jiang S."/>
        </authorList>
    </citation>
    <scope>NUCLEOTIDE SEQUENCE [LARGE SCALE GENOMIC DNA]</scope>
    <source>
        <strain evidence="2">S2</strain>
        <tissue evidence="2">Leaf</tissue>
    </source>
</reference>
<dbReference type="AlphaFoldDB" id="A0A5N5FKH7"/>
<dbReference type="OrthoDB" id="611935at2759"/>
<organism evidence="2 3">
    <name type="scientific">Pyrus ussuriensis x Pyrus communis</name>
    <dbReference type="NCBI Taxonomy" id="2448454"/>
    <lineage>
        <taxon>Eukaryota</taxon>
        <taxon>Viridiplantae</taxon>
        <taxon>Streptophyta</taxon>
        <taxon>Embryophyta</taxon>
        <taxon>Tracheophyta</taxon>
        <taxon>Spermatophyta</taxon>
        <taxon>Magnoliopsida</taxon>
        <taxon>eudicotyledons</taxon>
        <taxon>Gunneridae</taxon>
        <taxon>Pentapetalae</taxon>
        <taxon>rosids</taxon>
        <taxon>fabids</taxon>
        <taxon>Rosales</taxon>
        <taxon>Rosaceae</taxon>
        <taxon>Amygdaloideae</taxon>
        <taxon>Maleae</taxon>
        <taxon>Pyrus</taxon>
    </lineage>
</organism>
<feature type="region of interest" description="Disordered" evidence="1">
    <location>
        <begin position="1086"/>
        <end position="1108"/>
    </location>
</feature>
<dbReference type="EMBL" id="SMOL01000768">
    <property type="protein sequence ID" value="KAB2598844.1"/>
    <property type="molecule type" value="Genomic_DNA"/>
</dbReference>
<dbReference type="PANTHER" id="PTHR34361">
    <property type="entry name" value="OS08G0157800 PROTEIN"/>
    <property type="match status" value="1"/>
</dbReference>
<reference evidence="3" key="2">
    <citation type="submission" date="2019-10" db="EMBL/GenBank/DDBJ databases">
        <title>A de novo genome assembly of a pear dwarfing rootstock.</title>
        <authorList>
            <person name="Wang F."/>
            <person name="Wang J."/>
            <person name="Li S."/>
            <person name="Zhang Y."/>
            <person name="Fang M."/>
            <person name="Ma L."/>
            <person name="Zhao Y."/>
            <person name="Jiang S."/>
        </authorList>
    </citation>
    <scope>NUCLEOTIDE SEQUENCE [LARGE SCALE GENOMIC DNA]</scope>
</reference>
<evidence type="ECO:0000313" key="3">
    <source>
        <dbReference type="Proteomes" id="UP000327157"/>
    </source>
</evidence>
<keyword evidence="3" id="KW-1185">Reference proteome</keyword>
<feature type="compositionally biased region" description="Polar residues" evidence="1">
    <location>
        <begin position="920"/>
        <end position="934"/>
    </location>
</feature>
<gene>
    <name evidence="2" type="ORF">D8674_001764</name>
</gene>
<proteinExistence type="predicted"/>
<feature type="compositionally biased region" description="Polar residues" evidence="1">
    <location>
        <begin position="1099"/>
        <end position="1108"/>
    </location>
</feature>
<dbReference type="Proteomes" id="UP000327157">
    <property type="component" value="Chromosome 1"/>
</dbReference>
<dbReference type="PANTHER" id="PTHR34361:SF2">
    <property type="entry name" value="OS08G0157800 PROTEIN"/>
    <property type="match status" value="1"/>
</dbReference>
<comment type="caution">
    <text evidence="2">The sequence shown here is derived from an EMBL/GenBank/DDBJ whole genome shotgun (WGS) entry which is preliminary data.</text>
</comment>
<reference evidence="2 3" key="1">
    <citation type="submission" date="2019-09" db="EMBL/GenBank/DDBJ databases">
        <authorList>
            <person name="Ou C."/>
        </authorList>
    </citation>
    <scope>NUCLEOTIDE SEQUENCE [LARGE SCALE GENOMIC DNA]</scope>
    <source>
        <strain evidence="2">S2</strain>
        <tissue evidence="2">Leaf</tissue>
    </source>
</reference>
<sequence length="1234" mass="134904">MAGFVPYGIGGSYPYSSSSPSSLSALAPPFTVDRPVPKPMSSSLDVTEPPYVAPMNSSLHNWLPSHPTTTPSNFFANPTPDLNSIPPSNAYGYAGLQTVEPSNTNLPALNTITTTSPSTFKYDQSFNAAATSFVEAKPYYPSYLSSTVPSVPPMVVPSQPSYDWLSSTHFAPLDSSSHNDYTQNPSDPKYTTQWGGLWEWEQGKQGDINGNFCSKKTDVSGSSLYKNYMNQDPSCEEASHGINIQGWEKHGGSVSAEYLGDKSFLAKNSKFIPADVTGSFSAVPEIHTKASSSQFVMNTTNCKTPYSVCSEQQQHDASMDDISSTSKLSSALATRIPAIGSKSSEPEIGLFKRLNFRSDAAEIGRDDYYLSSVQESRQPQVSEGNCRFSSSQLDSVLGINDSFFAERNEELSNNRSLNKSPWDHVFKAKSGLENPHVSPGAFNVALNTNETVNSFPSSSDNVDPNNPAVDSPCWKGVPGSRFSPFESSEEGVPEQIKKLEDYNGLHFPMPPIFPLNAAENASSQKPIKNTVEYHDLGWLEKGVTLPLKRYSVENSAFGEHKLDDTTKTTYDSETSHGRGPQSYRNVLHKSGNGENSFGLFGHSHTMEQGCGGEDGLAVEMKKTTLTCGPDVKLNVSDTMEYGSLHVPSHAVENILCSSVEEAPTKLSKSDGEDSMLKVGAQMLVDTMNSLSELLLSNCSYGLVQLKKNDIEAIKAVINNLHICISKNSEKLSPTLEMPSFQQNTSQWNGEFIEHNKVVSADRVPLASASNIQDEVTGSVSVKSDKNMAKEDKMTQAIKKILSENFQAEETDPQALLYKNLWLEAEAVLCSINYKARFNRVKIEMDKCKAEKSEDGFEYNADMVKQSMADVSPDSNPVNPLTPDAQDCPTSNLQDLPVLSQEDDVLARFRILRDRVENTNSIGAANGGESSSKVSEPNKVDNIPSEVNGNLSSHGISIQDSPTSDTVGMTDDYEASVMARFRIIKDRVEKSKFISSANMEESSSSNVCLEPKSDIIAPNASDFSGPEFNFQDSSISITTSQSNDCEASVLSRFHILKSRIENYADLHTEGQHLPDPKISAVAPNTSDSLMPEINIHDSPRSSTTDRGNNCEDSVMSRLQILKSRIDNSYMHSEGQQLPETGGLGYAGMRNPWPFISKRSEGEGSELKEQPILQSHEAGSSEGNMVAAKEFHLFMGGPPTDNQKINRPGNLLPAGWYDSSSSDWEHVMKEEVWGQN</sequence>